<accession>A0ABP8I109</accession>
<dbReference type="Pfam" id="PF12833">
    <property type="entry name" value="HTH_18"/>
    <property type="match status" value="1"/>
</dbReference>
<evidence type="ECO:0000313" key="6">
    <source>
        <dbReference type="Proteomes" id="UP001501153"/>
    </source>
</evidence>
<dbReference type="PANTHER" id="PTHR43280:SF32">
    <property type="entry name" value="TRANSCRIPTIONAL REGULATORY PROTEIN"/>
    <property type="match status" value="1"/>
</dbReference>
<dbReference type="PRINTS" id="PR00032">
    <property type="entry name" value="HTHARAC"/>
</dbReference>
<dbReference type="InterPro" id="IPR020449">
    <property type="entry name" value="Tscrpt_reg_AraC-type_HTH"/>
</dbReference>
<dbReference type="InterPro" id="IPR009057">
    <property type="entry name" value="Homeodomain-like_sf"/>
</dbReference>
<evidence type="ECO:0000256" key="3">
    <source>
        <dbReference type="ARBA" id="ARBA00023163"/>
    </source>
</evidence>
<dbReference type="Gene3D" id="1.10.10.60">
    <property type="entry name" value="Homeodomain-like"/>
    <property type="match status" value="1"/>
</dbReference>
<gene>
    <name evidence="5" type="ORF">GCM10023185_05330</name>
</gene>
<organism evidence="5 6">
    <name type="scientific">Hymenobacter saemangeumensis</name>
    <dbReference type="NCBI Taxonomy" id="1084522"/>
    <lineage>
        <taxon>Bacteria</taxon>
        <taxon>Pseudomonadati</taxon>
        <taxon>Bacteroidota</taxon>
        <taxon>Cytophagia</taxon>
        <taxon>Cytophagales</taxon>
        <taxon>Hymenobacteraceae</taxon>
        <taxon>Hymenobacter</taxon>
    </lineage>
</organism>
<keyword evidence="6" id="KW-1185">Reference proteome</keyword>
<evidence type="ECO:0000256" key="1">
    <source>
        <dbReference type="ARBA" id="ARBA00023015"/>
    </source>
</evidence>
<comment type="caution">
    <text evidence="5">The sequence shown here is derived from an EMBL/GenBank/DDBJ whole genome shotgun (WGS) entry which is preliminary data.</text>
</comment>
<name>A0ABP8I109_9BACT</name>
<evidence type="ECO:0000313" key="5">
    <source>
        <dbReference type="EMBL" id="GAA4348940.1"/>
    </source>
</evidence>
<reference evidence="6" key="1">
    <citation type="journal article" date="2019" name="Int. J. Syst. Evol. Microbiol.">
        <title>The Global Catalogue of Microorganisms (GCM) 10K type strain sequencing project: providing services to taxonomists for standard genome sequencing and annotation.</title>
        <authorList>
            <consortium name="The Broad Institute Genomics Platform"/>
            <consortium name="The Broad Institute Genome Sequencing Center for Infectious Disease"/>
            <person name="Wu L."/>
            <person name="Ma J."/>
        </authorList>
    </citation>
    <scope>NUCLEOTIDE SEQUENCE [LARGE SCALE GENOMIC DNA]</scope>
    <source>
        <strain evidence="6">JCM 17923</strain>
    </source>
</reference>
<dbReference type="Proteomes" id="UP001501153">
    <property type="component" value="Unassembled WGS sequence"/>
</dbReference>
<keyword evidence="3" id="KW-0804">Transcription</keyword>
<sequence>MQRLNRYSLLWLQAGPAECRVETQAQPVAEHSLLFFTPYQPFQLLAAGPVRGVALRFAPEFFCIELHKREVGCNGVLFNNVFEFPVLPLPEEARPEFAELLQKLARELGQASLAQEELVFSYLKILLIAATRLKVAQLAALPPSTAEPHVLSRLKSLLETHFREHHQVQYYAERLHLTPKALGKIVARTYGKSVSQLIQERLIIEAKRELYLTPRCVKEIGYALGFEDSAYFSRFFKKAAGVTAEEYRQRVGNVSNLRLPLSILPD</sequence>
<keyword evidence="1" id="KW-0805">Transcription regulation</keyword>
<feature type="domain" description="HTH araC/xylS-type" evidence="4">
    <location>
        <begin position="152"/>
        <end position="250"/>
    </location>
</feature>
<dbReference type="SMART" id="SM00342">
    <property type="entry name" value="HTH_ARAC"/>
    <property type="match status" value="1"/>
</dbReference>
<dbReference type="SUPFAM" id="SSF46689">
    <property type="entry name" value="Homeodomain-like"/>
    <property type="match status" value="1"/>
</dbReference>
<evidence type="ECO:0000256" key="2">
    <source>
        <dbReference type="ARBA" id="ARBA00023125"/>
    </source>
</evidence>
<evidence type="ECO:0000259" key="4">
    <source>
        <dbReference type="PROSITE" id="PS01124"/>
    </source>
</evidence>
<keyword evidence="2" id="KW-0238">DNA-binding</keyword>
<dbReference type="EMBL" id="BAABGZ010000008">
    <property type="protein sequence ID" value="GAA4348940.1"/>
    <property type="molecule type" value="Genomic_DNA"/>
</dbReference>
<dbReference type="InterPro" id="IPR018060">
    <property type="entry name" value="HTH_AraC"/>
</dbReference>
<dbReference type="PANTHER" id="PTHR43280">
    <property type="entry name" value="ARAC-FAMILY TRANSCRIPTIONAL REGULATOR"/>
    <property type="match status" value="1"/>
</dbReference>
<dbReference type="PROSITE" id="PS01124">
    <property type="entry name" value="HTH_ARAC_FAMILY_2"/>
    <property type="match status" value="1"/>
</dbReference>
<protein>
    <submittedName>
        <fullName evidence="5">Helix-turn-helix domain-containing protein</fullName>
    </submittedName>
</protein>
<proteinExistence type="predicted"/>